<name>A0A0J9C3P7_9FIRM</name>
<dbReference type="RefSeq" id="WP_048929940.1">
    <property type="nucleotide sequence ID" value="NZ_KQ235878.1"/>
</dbReference>
<keyword evidence="1" id="KW-0456">Lyase</keyword>
<dbReference type="InterPro" id="IPR032465">
    <property type="entry name" value="ACMSD"/>
</dbReference>
<reference evidence="3 4" key="1">
    <citation type="submission" date="2011-04" db="EMBL/GenBank/DDBJ databases">
        <title>The Genome Sequence of Clostridium citroniae WAL-19142.</title>
        <authorList>
            <consortium name="The Broad Institute Genome Sequencing Platform"/>
            <person name="Earl A."/>
            <person name="Ward D."/>
            <person name="Feldgarden M."/>
            <person name="Gevers D."/>
            <person name="Warren Y.A."/>
            <person name="Tyrrell K.L."/>
            <person name="Citron D.M."/>
            <person name="Goldstein E.J."/>
            <person name="Daigneault M."/>
            <person name="Allen-Vercoe E."/>
            <person name="Young S.K."/>
            <person name="Zeng Q."/>
            <person name="Gargeya S."/>
            <person name="Fitzgerald M."/>
            <person name="Haas B."/>
            <person name="Abouelleil A."/>
            <person name="Alvarado L."/>
            <person name="Arachchi H.M."/>
            <person name="Berlin A."/>
            <person name="Brown A."/>
            <person name="Chapman S.B."/>
            <person name="Chen Z."/>
            <person name="Dunbar C."/>
            <person name="Freedman E."/>
            <person name="Gearin G."/>
            <person name="Gellesch M."/>
            <person name="Goldberg J."/>
            <person name="Griggs A."/>
            <person name="Gujja S."/>
            <person name="Heilman E.R."/>
            <person name="Heiman D."/>
            <person name="Howarth C."/>
            <person name="Larson L."/>
            <person name="Lui A."/>
            <person name="MacDonald P.J."/>
            <person name="Mehta T."/>
            <person name="Montmayeur A."/>
            <person name="Murphy C."/>
            <person name="Neiman D."/>
            <person name="Pearson M."/>
            <person name="Priest M."/>
            <person name="Roberts A."/>
            <person name="Saif S."/>
            <person name="Shea T."/>
            <person name="Shenoy N."/>
            <person name="Sisk P."/>
            <person name="Stolte C."/>
            <person name="Sykes S."/>
            <person name="White J."/>
            <person name="Yandava C."/>
            <person name="Wortman J."/>
            <person name="Nusbaum C."/>
            <person name="Birren B."/>
        </authorList>
    </citation>
    <scope>NUCLEOTIDE SEQUENCE [LARGE SCALE GENOMIC DNA]</scope>
    <source>
        <strain evidence="3 4">WAL-19142</strain>
    </source>
</reference>
<evidence type="ECO:0000313" key="3">
    <source>
        <dbReference type="EMBL" id="KMW19708.1"/>
    </source>
</evidence>
<dbReference type="InterPro" id="IPR032466">
    <property type="entry name" value="Metal_Hydrolase"/>
</dbReference>
<dbReference type="EMBL" id="ADLK01000020">
    <property type="protein sequence ID" value="KMW19708.1"/>
    <property type="molecule type" value="Genomic_DNA"/>
</dbReference>
<gene>
    <name evidence="3" type="ORF">HMPREF9470_02448</name>
</gene>
<dbReference type="Gene3D" id="3.20.20.140">
    <property type="entry name" value="Metal-dependent hydrolases"/>
    <property type="match status" value="1"/>
</dbReference>
<dbReference type="PANTHER" id="PTHR21240">
    <property type="entry name" value="2-AMINO-3-CARBOXYLMUCONATE-6-SEMIALDEHYDE DECARBOXYLASE"/>
    <property type="match status" value="1"/>
</dbReference>
<proteinExistence type="predicted"/>
<feature type="domain" description="Amidohydrolase-related" evidence="2">
    <location>
        <begin position="20"/>
        <end position="240"/>
    </location>
</feature>
<dbReference type="PATRIC" id="fig|742734.4.peg.2630"/>
<evidence type="ECO:0000313" key="4">
    <source>
        <dbReference type="Proteomes" id="UP000037392"/>
    </source>
</evidence>
<dbReference type="GO" id="GO:0019748">
    <property type="term" value="P:secondary metabolic process"/>
    <property type="evidence" value="ECO:0007669"/>
    <property type="project" value="TreeGrafter"/>
</dbReference>
<dbReference type="GO" id="GO:0016787">
    <property type="term" value="F:hydrolase activity"/>
    <property type="evidence" value="ECO:0007669"/>
    <property type="project" value="InterPro"/>
</dbReference>
<accession>A0A0J9C3P7</accession>
<dbReference type="GO" id="GO:0005737">
    <property type="term" value="C:cytoplasm"/>
    <property type="evidence" value="ECO:0007669"/>
    <property type="project" value="TreeGrafter"/>
</dbReference>
<evidence type="ECO:0000259" key="2">
    <source>
        <dbReference type="Pfam" id="PF04909"/>
    </source>
</evidence>
<organism evidence="3 4">
    <name type="scientific">[Clostridium] citroniae WAL-19142</name>
    <dbReference type="NCBI Taxonomy" id="742734"/>
    <lineage>
        <taxon>Bacteria</taxon>
        <taxon>Bacillati</taxon>
        <taxon>Bacillota</taxon>
        <taxon>Clostridia</taxon>
        <taxon>Lachnospirales</taxon>
        <taxon>Lachnospiraceae</taxon>
        <taxon>Enterocloster</taxon>
    </lineage>
</organism>
<dbReference type="GeneID" id="93164104"/>
<dbReference type="Pfam" id="PF04909">
    <property type="entry name" value="Amidohydro_2"/>
    <property type="match status" value="1"/>
</dbReference>
<evidence type="ECO:0000256" key="1">
    <source>
        <dbReference type="ARBA" id="ARBA00023239"/>
    </source>
</evidence>
<dbReference type="OrthoDB" id="9771932at2"/>
<dbReference type="SUPFAM" id="SSF51556">
    <property type="entry name" value="Metallo-dependent hydrolases"/>
    <property type="match status" value="1"/>
</dbReference>
<dbReference type="PANTHER" id="PTHR21240:SF28">
    <property type="entry name" value="ISO-OROTATE DECARBOXYLASE (EUROFUNG)"/>
    <property type="match status" value="1"/>
</dbReference>
<dbReference type="GO" id="GO:0016831">
    <property type="term" value="F:carboxy-lyase activity"/>
    <property type="evidence" value="ECO:0007669"/>
    <property type="project" value="InterPro"/>
</dbReference>
<protein>
    <recommendedName>
        <fullName evidence="2">Amidohydrolase-related domain-containing protein</fullName>
    </recommendedName>
</protein>
<dbReference type="InterPro" id="IPR006680">
    <property type="entry name" value="Amidohydro-rel"/>
</dbReference>
<dbReference type="Proteomes" id="UP000037392">
    <property type="component" value="Unassembled WGS sequence"/>
</dbReference>
<dbReference type="CDD" id="cd01292">
    <property type="entry name" value="metallo-dependent_hydrolases"/>
    <property type="match status" value="1"/>
</dbReference>
<dbReference type="AlphaFoldDB" id="A0A0J9C3P7"/>
<sequence>MLIYDIHSHLGKTSSGDENSPEDLVNDLKAYGISKVGISSLSGISTRAQNDLVHRAMEAFPGVIKGYAFINPKAPDAIDEVNRCLGDYGMDGVKFHSWKHGYYPDNTPALNDIFAEIRKYGVHVQTHVGTAPFSTPYTWAEYARKFPDINFLFTHIGYYEFGLSAIEVVKDLKNVWVETSGQMDVDVLLKAIDVLGPERVCFGTDWPYKPVNIEVEKFYELKVPEEKLEYIFHKNAEYLWSHSSRCL</sequence>
<comment type="caution">
    <text evidence="3">The sequence shown here is derived from an EMBL/GenBank/DDBJ whole genome shotgun (WGS) entry which is preliminary data.</text>
</comment>